<protein>
    <submittedName>
        <fullName evidence="1">Calpain-C-like protein</fullName>
    </submittedName>
</protein>
<dbReference type="Proteomes" id="UP000076858">
    <property type="component" value="Unassembled WGS sequence"/>
</dbReference>
<gene>
    <name evidence="1" type="ORF">APZ42_020195</name>
</gene>
<evidence type="ECO:0000313" key="1">
    <source>
        <dbReference type="EMBL" id="KZS14827.1"/>
    </source>
</evidence>
<reference evidence="1 2" key="1">
    <citation type="submission" date="2016-03" db="EMBL/GenBank/DDBJ databases">
        <title>EvidentialGene: Evidence-directed Construction of Genes on Genomes.</title>
        <authorList>
            <person name="Gilbert D.G."/>
            <person name="Choi J.-H."/>
            <person name="Mockaitis K."/>
            <person name="Colbourne J."/>
            <person name="Pfrender M."/>
        </authorList>
    </citation>
    <scope>NUCLEOTIDE SEQUENCE [LARGE SCALE GENOMIC DNA]</scope>
    <source>
        <strain evidence="1 2">Xinb3</strain>
        <tissue evidence="1">Complete organism</tissue>
    </source>
</reference>
<proteinExistence type="predicted"/>
<organism evidence="1 2">
    <name type="scientific">Daphnia magna</name>
    <dbReference type="NCBI Taxonomy" id="35525"/>
    <lineage>
        <taxon>Eukaryota</taxon>
        <taxon>Metazoa</taxon>
        <taxon>Ecdysozoa</taxon>
        <taxon>Arthropoda</taxon>
        <taxon>Crustacea</taxon>
        <taxon>Branchiopoda</taxon>
        <taxon>Diplostraca</taxon>
        <taxon>Cladocera</taxon>
        <taxon>Anomopoda</taxon>
        <taxon>Daphniidae</taxon>
        <taxon>Daphnia</taxon>
    </lineage>
</organism>
<dbReference type="EMBL" id="LRGB01000944">
    <property type="protein sequence ID" value="KZS14827.1"/>
    <property type="molecule type" value="Genomic_DNA"/>
</dbReference>
<evidence type="ECO:0000313" key="2">
    <source>
        <dbReference type="Proteomes" id="UP000076858"/>
    </source>
</evidence>
<keyword evidence="2" id="KW-1185">Reference proteome</keyword>
<accession>A0A164Y309</accession>
<sequence length="77" mass="9072">MIPRLHLIVSDVDEIVISLNQHSVFEPKKIRSGLPIPTVERLVNTLKWFKVIFYFSENFRNGPRRIFYSARVQRSGN</sequence>
<name>A0A164Y309_9CRUS</name>
<dbReference type="AlphaFoldDB" id="A0A164Y309"/>
<comment type="caution">
    <text evidence="1">The sequence shown here is derived from an EMBL/GenBank/DDBJ whole genome shotgun (WGS) entry which is preliminary data.</text>
</comment>